<feature type="non-terminal residue" evidence="1">
    <location>
        <position position="50"/>
    </location>
</feature>
<protein>
    <submittedName>
        <fullName evidence="1">Uncharacterized protein</fullName>
    </submittedName>
</protein>
<dbReference type="Proteomes" id="UP000320762">
    <property type="component" value="Unassembled WGS sequence"/>
</dbReference>
<dbReference type="AlphaFoldDB" id="A0A550CVT2"/>
<sequence length="50" mass="5557">MIRRPRVSTTAPQRTYASDLCRRIGGFMGGTQCIDWAGREAVLTARAMNN</sequence>
<comment type="caution">
    <text evidence="1">The sequence shown here is derived from an EMBL/GenBank/DDBJ whole genome shotgun (WGS) entry which is preliminary data.</text>
</comment>
<accession>A0A550CVT2</accession>
<reference evidence="1 2" key="1">
    <citation type="journal article" date="2019" name="New Phytol.">
        <title>Comparative genomics reveals unique wood-decay strategies and fruiting body development in the Schizophyllaceae.</title>
        <authorList>
            <person name="Almasi E."/>
            <person name="Sahu N."/>
            <person name="Krizsan K."/>
            <person name="Balint B."/>
            <person name="Kovacs G.M."/>
            <person name="Kiss B."/>
            <person name="Cseklye J."/>
            <person name="Drula E."/>
            <person name="Henrissat B."/>
            <person name="Nagy I."/>
            <person name="Chovatia M."/>
            <person name="Adam C."/>
            <person name="LaButti K."/>
            <person name="Lipzen A."/>
            <person name="Riley R."/>
            <person name="Grigoriev I.V."/>
            <person name="Nagy L.G."/>
        </authorList>
    </citation>
    <scope>NUCLEOTIDE SEQUENCE [LARGE SCALE GENOMIC DNA]</scope>
    <source>
        <strain evidence="1 2">NL-1724</strain>
    </source>
</reference>
<dbReference type="EMBL" id="VDMD01000001">
    <property type="protein sequence ID" value="TRM68899.1"/>
    <property type="molecule type" value="Genomic_DNA"/>
</dbReference>
<organism evidence="1 2">
    <name type="scientific">Schizophyllum amplum</name>
    <dbReference type="NCBI Taxonomy" id="97359"/>
    <lineage>
        <taxon>Eukaryota</taxon>
        <taxon>Fungi</taxon>
        <taxon>Dikarya</taxon>
        <taxon>Basidiomycota</taxon>
        <taxon>Agaricomycotina</taxon>
        <taxon>Agaricomycetes</taxon>
        <taxon>Agaricomycetidae</taxon>
        <taxon>Agaricales</taxon>
        <taxon>Schizophyllaceae</taxon>
        <taxon>Schizophyllum</taxon>
    </lineage>
</organism>
<evidence type="ECO:0000313" key="1">
    <source>
        <dbReference type="EMBL" id="TRM68899.1"/>
    </source>
</evidence>
<gene>
    <name evidence="1" type="ORF">BD626DRAFT_472308</name>
</gene>
<keyword evidence="2" id="KW-1185">Reference proteome</keyword>
<name>A0A550CVT2_9AGAR</name>
<proteinExistence type="predicted"/>
<evidence type="ECO:0000313" key="2">
    <source>
        <dbReference type="Proteomes" id="UP000320762"/>
    </source>
</evidence>